<dbReference type="Pfam" id="PF00989">
    <property type="entry name" value="PAS"/>
    <property type="match status" value="1"/>
</dbReference>
<dbReference type="Pfam" id="PF13467">
    <property type="entry name" value="RHH_4"/>
    <property type="match status" value="1"/>
</dbReference>
<reference evidence="3 4" key="1">
    <citation type="submission" date="2019-03" db="EMBL/GenBank/DDBJ databases">
        <title>Genomic Encyclopedia of Type Strains, Phase III (KMG-III): the genomes of soil and plant-associated and newly described type strains.</title>
        <authorList>
            <person name="Whitman W."/>
        </authorList>
    </citation>
    <scope>NUCLEOTIDE SEQUENCE [LARGE SCALE GENOMIC DNA]</scope>
    <source>
        <strain evidence="3 4">CGMCC 1.7660</strain>
    </source>
</reference>
<feature type="domain" description="Ribbon-helix-helix" evidence="2">
    <location>
        <begin position="26"/>
        <end position="88"/>
    </location>
</feature>
<dbReference type="InterPro" id="IPR013767">
    <property type="entry name" value="PAS_fold"/>
</dbReference>
<evidence type="ECO:0000259" key="1">
    <source>
        <dbReference type="Pfam" id="PF00989"/>
    </source>
</evidence>
<dbReference type="SUPFAM" id="SSF55785">
    <property type="entry name" value="PYP-like sensor domain (PAS domain)"/>
    <property type="match status" value="1"/>
</dbReference>
<dbReference type="Proteomes" id="UP000295783">
    <property type="component" value="Unassembled WGS sequence"/>
</dbReference>
<evidence type="ECO:0000313" key="4">
    <source>
        <dbReference type="Proteomes" id="UP000295783"/>
    </source>
</evidence>
<organism evidence="3 4">
    <name type="scientific">Dongia mobilis</name>
    <dbReference type="NCBI Taxonomy" id="578943"/>
    <lineage>
        <taxon>Bacteria</taxon>
        <taxon>Pseudomonadati</taxon>
        <taxon>Pseudomonadota</taxon>
        <taxon>Alphaproteobacteria</taxon>
        <taxon>Rhodospirillales</taxon>
        <taxon>Dongiaceae</taxon>
        <taxon>Dongia</taxon>
    </lineage>
</organism>
<dbReference type="EMBL" id="SNYW01000010">
    <property type="protein sequence ID" value="TDQ80787.1"/>
    <property type="molecule type" value="Genomic_DNA"/>
</dbReference>
<dbReference type="InterPro" id="IPR035965">
    <property type="entry name" value="PAS-like_dom_sf"/>
</dbReference>
<dbReference type="InterPro" id="IPR027373">
    <property type="entry name" value="RHH_dom"/>
</dbReference>
<dbReference type="AlphaFoldDB" id="A0A4R6WK60"/>
<dbReference type="GO" id="GO:0006355">
    <property type="term" value="P:regulation of DNA-templated transcription"/>
    <property type="evidence" value="ECO:0007669"/>
    <property type="project" value="InterPro"/>
</dbReference>
<dbReference type="CDD" id="cd00130">
    <property type="entry name" value="PAS"/>
    <property type="match status" value="1"/>
</dbReference>
<dbReference type="InterPro" id="IPR000014">
    <property type="entry name" value="PAS"/>
</dbReference>
<accession>A0A4R6WK60</accession>
<proteinExistence type="predicted"/>
<feature type="domain" description="PAS fold" evidence="1">
    <location>
        <begin position="115"/>
        <end position="207"/>
    </location>
</feature>
<protein>
    <submittedName>
        <fullName evidence="3">PAS domain S-box-containing protein</fullName>
    </submittedName>
</protein>
<name>A0A4R6WK60_9PROT</name>
<evidence type="ECO:0000313" key="3">
    <source>
        <dbReference type="EMBL" id="TDQ80787.1"/>
    </source>
</evidence>
<comment type="caution">
    <text evidence="3">The sequence shown here is derived from an EMBL/GenBank/DDBJ whole genome shotgun (WGS) entry which is preliminary data.</text>
</comment>
<dbReference type="InterPro" id="IPR038268">
    <property type="entry name" value="RHH_sf"/>
</dbReference>
<gene>
    <name evidence="3" type="ORF">A8950_2654</name>
</gene>
<evidence type="ECO:0000259" key="2">
    <source>
        <dbReference type="Pfam" id="PF13467"/>
    </source>
</evidence>
<dbReference type="Gene3D" id="1.10.3990.20">
    <property type="entry name" value="protein bp1543"/>
    <property type="match status" value="1"/>
</dbReference>
<sequence length="221" mass="24234">MELQNEVPAAQPQSNLAKALPDPKLVHRVVQYRGRRYSLKLDQASWAALEQAANRRRMRLNQLVDELSVATNHEGNFSATVRAQCLAELKQQIADLEDRARQQSMSGQGVSAALIADACPVPTFVANGQSVMLKANAAAQKWLGLGESALVGKPVDQYFQVKSSLPLAQIVQQFSSGRNQVFPARIVCLRPGRLIMAKANICPVLRRAEGDLAYVLMIETT</sequence>
<keyword evidence="4" id="KW-1185">Reference proteome</keyword>